<protein>
    <submittedName>
        <fullName evidence="2">Uncharacterized protein</fullName>
    </submittedName>
</protein>
<evidence type="ECO:0000256" key="1">
    <source>
        <dbReference type="SAM" id="MobiDB-lite"/>
    </source>
</evidence>
<sequence>MEIDDVVEMRSSVVLKCCCQGYRGRVVFRGKRVDNSRARQFCVSNAEQNQTPNTPSFTLDWGDSVFKFKKVSRREPELVGSKHTSKPSSSGKSSDSGETARVLARFSAPTTSTTTGQTSTSQPLSTWWGGLMTTVSTPARLVIPLTGQVRAPLRLLRCHSITTTTLTLDNTGVVVVSLNKINPNQSR</sequence>
<feature type="compositionally biased region" description="Low complexity" evidence="1">
    <location>
        <begin position="86"/>
        <end position="97"/>
    </location>
</feature>
<organism evidence="2">
    <name type="scientific">Mesocestoides corti</name>
    <name type="common">Flatworm</name>
    <dbReference type="NCBI Taxonomy" id="53468"/>
    <lineage>
        <taxon>Eukaryota</taxon>
        <taxon>Metazoa</taxon>
        <taxon>Spiralia</taxon>
        <taxon>Lophotrochozoa</taxon>
        <taxon>Platyhelminthes</taxon>
        <taxon>Cestoda</taxon>
        <taxon>Eucestoda</taxon>
        <taxon>Cyclophyllidea</taxon>
        <taxon>Mesocestoididae</taxon>
        <taxon>Mesocestoides</taxon>
    </lineage>
</organism>
<evidence type="ECO:0000313" key="2">
    <source>
        <dbReference type="WBParaSite" id="MCU_014340-RA"/>
    </source>
</evidence>
<dbReference type="AlphaFoldDB" id="A0A5K3G126"/>
<accession>A0A5K3G126</accession>
<name>A0A5K3G126_MESCO</name>
<proteinExistence type="predicted"/>
<dbReference type="WBParaSite" id="MCU_014340-RA">
    <property type="protein sequence ID" value="MCU_014340-RA"/>
    <property type="gene ID" value="MCU_014340"/>
</dbReference>
<reference evidence="2" key="1">
    <citation type="submission" date="2019-11" db="UniProtKB">
        <authorList>
            <consortium name="WormBaseParasite"/>
        </authorList>
    </citation>
    <scope>IDENTIFICATION</scope>
</reference>
<feature type="region of interest" description="Disordered" evidence="1">
    <location>
        <begin position="76"/>
        <end position="99"/>
    </location>
</feature>